<organism evidence="8 9">
    <name type="scientific">Lentibacillus kimchii</name>
    <dbReference type="NCBI Taxonomy" id="1542911"/>
    <lineage>
        <taxon>Bacteria</taxon>
        <taxon>Bacillati</taxon>
        <taxon>Bacillota</taxon>
        <taxon>Bacilli</taxon>
        <taxon>Bacillales</taxon>
        <taxon>Bacillaceae</taxon>
        <taxon>Lentibacillus</taxon>
    </lineage>
</organism>
<dbReference type="InterPro" id="IPR020846">
    <property type="entry name" value="MFS_dom"/>
</dbReference>
<accession>A0ABW2UUE8</accession>
<comment type="caution">
    <text evidence="8">The sequence shown here is derived from an EMBL/GenBank/DDBJ whole genome shotgun (WGS) entry which is preliminary data.</text>
</comment>
<reference evidence="9" key="1">
    <citation type="journal article" date="2019" name="Int. J. Syst. Evol. Microbiol.">
        <title>The Global Catalogue of Microorganisms (GCM) 10K type strain sequencing project: providing services to taxonomists for standard genome sequencing and annotation.</title>
        <authorList>
            <consortium name="The Broad Institute Genomics Platform"/>
            <consortium name="The Broad Institute Genome Sequencing Center for Infectious Disease"/>
            <person name="Wu L."/>
            <person name="Ma J."/>
        </authorList>
    </citation>
    <scope>NUCLEOTIDE SEQUENCE [LARGE SCALE GENOMIC DNA]</scope>
    <source>
        <strain evidence="9">JCM 30234</strain>
    </source>
</reference>
<dbReference type="RefSeq" id="WP_382359230.1">
    <property type="nucleotide sequence ID" value="NZ_JBHTGR010000031.1"/>
</dbReference>
<protein>
    <submittedName>
        <fullName evidence="8">CynX/NimT family MFS transporter</fullName>
    </submittedName>
</protein>
<feature type="transmembrane region" description="Helical" evidence="6">
    <location>
        <begin position="169"/>
        <end position="190"/>
    </location>
</feature>
<feature type="transmembrane region" description="Helical" evidence="6">
    <location>
        <begin position="372"/>
        <end position="392"/>
    </location>
</feature>
<evidence type="ECO:0000256" key="3">
    <source>
        <dbReference type="ARBA" id="ARBA00022692"/>
    </source>
</evidence>
<sequence length="417" mass="44352">MSKQTGALTNNTTKASWLLLIGVILVGSNLRVPITSVGSLVSFIRDDLGISNTVAGLITTLPLLAFAVLSPFAPKIANRIGMEWTIALSLVLLIIGIIIRSITGIGLLFTGTLLIGLAIAVGNVLIPGIIKMNFPLKIGIMTGMYAVFMNIFGALGSGLSVPISSAGNMGWQGALGIWGLLTLISLLVWLPQLRKQRDTSPEANAEAKQKSNLWRSPIAWGITLFMGGQSLGFYTLIAWMPDILNSIGYNAGTAGWMVFLMQAALIPTTFVIPVIAEKMKNQISLAVGTAVLFMIGFTGLLFESMMFVPLWAILLGIAGGSGFSLSMMFFTIRTHNGKEAAELSGMAQSFGYLLAALGPVLVGTLHDIGGGWTMPLLFLILISVIVLIAGIVSGKERTISDRTAKQSDQEIAEAEMY</sequence>
<keyword evidence="9" id="KW-1185">Reference proteome</keyword>
<evidence type="ECO:0000256" key="5">
    <source>
        <dbReference type="ARBA" id="ARBA00023136"/>
    </source>
</evidence>
<feature type="transmembrane region" description="Helical" evidence="6">
    <location>
        <begin position="105"/>
        <end position="126"/>
    </location>
</feature>
<evidence type="ECO:0000313" key="8">
    <source>
        <dbReference type="EMBL" id="MFC7747484.1"/>
    </source>
</evidence>
<feature type="transmembrane region" description="Helical" evidence="6">
    <location>
        <begin position="12"/>
        <end position="30"/>
    </location>
</feature>
<feature type="transmembrane region" description="Helical" evidence="6">
    <location>
        <begin position="283"/>
        <end position="302"/>
    </location>
</feature>
<evidence type="ECO:0000256" key="2">
    <source>
        <dbReference type="ARBA" id="ARBA00022448"/>
    </source>
</evidence>
<keyword evidence="4 6" id="KW-1133">Transmembrane helix</keyword>
<feature type="transmembrane region" description="Helical" evidence="6">
    <location>
        <begin position="218"/>
        <end position="241"/>
    </location>
</feature>
<evidence type="ECO:0000256" key="4">
    <source>
        <dbReference type="ARBA" id="ARBA00022989"/>
    </source>
</evidence>
<proteinExistence type="predicted"/>
<feature type="domain" description="Major facilitator superfamily (MFS) profile" evidence="7">
    <location>
        <begin position="15"/>
        <end position="398"/>
    </location>
</feature>
<dbReference type="PANTHER" id="PTHR23523:SF2">
    <property type="entry name" value="2-NITROIMIDAZOLE TRANSPORTER"/>
    <property type="match status" value="1"/>
</dbReference>
<evidence type="ECO:0000313" key="9">
    <source>
        <dbReference type="Proteomes" id="UP001596620"/>
    </source>
</evidence>
<keyword evidence="5 6" id="KW-0472">Membrane</keyword>
<dbReference type="Gene3D" id="1.20.1250.20">
    <property type="entry name" value="MFS general substrate transporter like domains"/>
    <property type="match status" value="1"/>
</dbReference>
<gene>
    <name evidence="8" type="ORF">ACFQU8_09610</name>
</gene>
<dbReference type="SUPFAM" id="SSF103473">
    <property type="entry name" value="MFS general substrate transporter"/>
    <property type="match status" value="1"/>
</dbReference>
<dbReference type="InterPro" id="IPR011701">
    <property type="entry name" value="MFS"/>
</dbReference>
<dbReference type="PANTHER" id="PTHR23523">
    <property type="match status" value="1"/>
</dbReference>
<dbReference type="InterPro" id="IPR052524">
    <property type="entry name" value="MFS_Cyanate_Porter"/>
</dbReference>
<dbReference type="Pfam" id="PF07690">
    <property type="entry name" value="MFS_1"/>
    <property type="match status" value="1"/>
</dbReference>
<dbReference type="EMBL" id="JBHTGR010000031">
    <property type="protein sequence ID" value="MFC7747484.1"/>
    <property type="molecule type" value="Genomic_DNA"/>
</dbReference>
<feature type="transmembrane region" description="Helical" evidence="6">
    <location>
        <begin position="81"/>
        <end position="99"/>
    </location>
</feature>
<feature type="transmembrane region" description="Helical" evidence="6">
    <location>
        <begin position="50"/>
        <end position="69"/>
    </location>
</feature>
<name>A0ABW2UUE8_9BACI</name>
<dbReference type="CDD" id="cd17339">
    <property type="entry name" value="MFS_NIMT_CynX_like"/>
    <property type="match status" value="1"/>
</dbReference>
<feature type="transmembrane region" description="Helical" evidence="6">
    <location>
        <begin position="138"/>
        <end position="163"/>
    </location>
</feature>
<feature type="transmembrane region" description="Helical" evidence="6">
    <location>
        <begin position="350"/>
        <end position="366"/>
    </location>
</feature>
<evidence type="ECO:0000256" key="6">
    <source>
        <dbReference type="SAM" id="Phobius"/>
    </source>
</evidence>
<evidence type="ECO:0000256" key="1">
    <source>
        <dbReference type="ARBA" id="ARBA00004651"/>
    </source>
</evidence>
<keyword evidence="2" id="KW-0813">Transport</keyword>
<dbReference type="InterPro" id="IPR036259">
    <property type="entry name" value="MFS_trans_sf"/>
</dbReference>
<dbReference type="Proteomes" id="UP001596620">
    <property type="component" value="Unassembled WGS sequence"/>
</dbReference>
<keyword evidence="3 6" id="KW-0812">Transmembrane</keyword>
<dbReference type="PROSITE" id="PS50850">
    <property type="entry name" value="MFS"/>
    <property type="match status" value="1"/>
</dbReference>
<feature type="transmembrane region" description="Helical" evidence="6">
    <location>
        <begin position="308"/>
        <end position="330"/>
    </location>
</feature>
<evidence type="ECO:0000259" key="7">
    <source>
        <dbReference type="PROSITE" id="PS50850"/>
    </source>
</evidence>
<feature type="transmembrane region" description="Helical" evidence="6">
    <location>
        <begin position="253"/>
        <end position="276"/>
    </location>
</feature>
<comment type="subcellular location">
    <subcellularLocation>
        <location evidence="1">Cell membrane</location>
        <topology evidence="1">Multi-pass membrane protein</topology>
    </subcellularLocation>
</comment>